<keyword evidence="2" id="KW-0812">Transmembrane</keyword>
<feature type="transmembrane region" description="Helical" evidence="2">
    <location>
        <begin position="94"/>
        <end position="116"/>
    </location>
</feature>
<feature type="compositionally biased region" description="Basic and acidic residues" evidence="1">
    <location>
        <begin position="24"/>
        <end position="35"/>
    </location>
</feature>
<dbReference type="EMBL" id="JAGHQM010000289">
    <property type="protein sequence ID" value="KAH0562827.1"/>
    <property type="molecule type" value="Genomic_DNA"/>
</dbReference>
<keyword evidence="2" id="KW-0472">Membrane</keyword>
<dbReference type="Proteomes" id="UP000750711">
    <property type="component" value="Unassembled WGS sequence"/>
</dbReference>
<feature type="region of interest" description="Disordered" evidence="1">
    <location>
        <begin position="1"/>
        <end position="67"/>
    </location>
</feature>
<reference evidence="3" key="1">
    <citation type="submission" date="2021-03" db="EMBL/GenBank/DDBJ databases">
        <title>Comparative genomics and phylogenomic investigation of the class Geoglossomycetes provide insights into ecological specialization and systematics.</title>
        <authorList>
            <person name="Melie T."/>
            <person name="Pirro S."/>
            <person name="Miller A.N."/>
            <person name="Quandt A."/>
        </authorList>
    </citation>
    <scope>NUCLEOTIDE SEQUENCE</scope>
    <source>
        <strain evidence="3">CAQ_001_2017</strain>
    </source>
</reference>
<evidence type="ECO:0000313" key="4">
    <source>
        <dbReference type="Proteomes" id="UP000750711"/>
    </source>
</evidence>
<proteinExistence type="predicted"/>
<comment type="caution">
    <text evidence="3">The sequence shown here is derived from an EMBL/GenBank/DDBJ whole genome shotgun (WGS) entry which is preliminary data.</text>
</comment>
<dbReference type="AlphaFoldDB" id="A0A9P8LE34"/>
<gene>
    <name evidence="3" type="ORF">GP486_002542</name>
</gene>
<keyword evidence="2" id="KW-1133">Transmembrane helix</keyword>
<sequence length="282" mass="30789">MEASGESGKEVVTNGGGSHSRKSSHQETDPKDAGKELVSNSASDSVGPRSPINPQQNPYNDPLLYVEPPQPPGDGRWRFLNLHWAALRTVRWSLLWLVLTALLLAATIALTVRYAGLKRQQSSLIITITTPLVGDALPIVNSSLGAAAIVLGSFFSITTSPNKPLIKAVYDGGGKLCVRTEDSSWRRLVQCVEGANPKPHTPLMMLDRIGGPSIYFITAENLLSGIDNTHTNDTWKLSNLINFRRKVHEQSQLTSITWLNGSSAGVHFQDPDLQLREFGKDD</sequence>
<evidence type="ECO:0000256" key="2">
    <source>
        <dbReference type="SAM" id="Phobius"/>
    </source>
</evidence>
<name>A0A9P8LE34_9PEZI</name>
<accession>A0A9P8LE34</accession>
<protein>
    <submittedName>
        <fullName evidence="3">Uncharacterized protein</fullName>
    </submittedName>
</protein>
<evidence type="ECO:0000256" key="1">
    <source>
        <dbReference type="SAM" id="MobiDB-lite"/>
    </source>
</evidence>
<feature type="transmembrane region" description="Helical" evidence="2">
    <location>
        <begin position="136"/>
        <end position="157"/>
    </location>
</feature>
<evidence type="ECO:0000313" key="3">
    <source>
        <dbReference type="EMBL" id="KAH0562827.1"/>
    </source>
</evidence>
<organism evidence="3 4">
    <name type="scientific">Trichoglossum hirsutum</name>
    <dbReference type="NCBI Taxonomy" id="265104"/>
    <lineage>
        <taxon>Eukaryota</taxon>
        <taxon>Fungi</taxon>
        <taxon>Dikarya</taxon>
        <taxon>Ascomycota</taxon>
        <taxon>Pezizomycotina</taxon>
        <taxon>Geoglossomycetes</taxon>
        <taxon>Geoglossales</taxon>
        <taxon>Geoglossaceae</taxon>
        <taxon>Trichoglossum</taxon>
    </lineage>
</organism>
<keyword evidence="4" id="KW-1185">Reference proteome</keyword>
<dbReference type="Gene3D" id="2.120.10.70">
    <property type="entry name" value="Fucose-specific lectin"/>
    <property type="match status" value="1"/>
</dbReference>